<dbReference type="GO" id="GO:0004674">
    <property type="term" value="F:protein serine/threonine kinase activity"/>
    <property type="evidence" value="ECO:0007669"/>
    <property type="project" value="UniProtKB-KW"/>
</dbReference>
<evidence type="ECO:0000256" key="4">
    <source>
        <dbReference type="ARBA" id="ARBA00022777"/>
    </source>
</evidence>
<dbReference type="PROSITE" id="PS50011">
    <property type="entry name" value="PROTEIN_KINASE_DOM"/>
    <property type="match status" value="1"/>
</dbReference>
<keyword evidence="3" id="KW-0547">Nucleotide-binding</keyword>
<dbReference type="Proteomes" id="UP000241769">
    <property type="component" value="Unassembled WGS sequence"/>
</dbReference>
<dbReference type="InterPro" id="IPR011009">
    <property type="entry name" value="Kinase-like_dom_sf"/>
</dbReference>
<keyword evidence="4 8" id="KW-0418">Kinase</keyword>
<name>A0A2P6NSP8_9EUKA</name>
<comment type="caution">
    <text evidence="8">The sequence shown here is derived from an EMBL/GenBank/DDBJ whole genome shotgun (WGS) entry which is preliminary data.</text>
</comment>
<dbReference type="SUPFAM" id="SSF56112">
    <property type="entry name" value="Protein kinase-like (PK-like)"/>
    <property type="match status" value="1"/>
</dbReference>
<reference evidence="8 9" key="1">
    <citation type="journal article" date="2018" name="Genome Biol. Evol.">
        <title>Multiple Roots of Fruiting Body Formation in Amoebozoa.</title>
        <authorList>
            <person name="Hillmann F."/>
            <person name="Forbes G."/>
            <person name="Novohradska S."/>
            <person name="Ferling I."/>
            <person name="Riege K."/>
            <person name="Groth M."/>
            <person name="Westermann M."/>
            <person name="Marz M."/>
            <person name="Spaller T."/>
            <person name="Winckler T."/>
            <person name="Schaap P."/>
            <person name="Glockner G."/>
        </authorList>
    </citation>
    <scope>NUCLEOTIDE SEQUENCE [LARGE SCALE GENOMIC DNA]</scope>
    <source>
        <strain evidence="8 9">Jena</strain>
    </source>
</reference>
<keyword evidence="9" id="KW-1185">Reference proteome</keyword>
<keyword evidence="2" id="KW-0808">Transferase</keyword>
<feature type="domain" description="Protein kinase" evidence="7">
    <location>
        <begin position="33"/>
        <end position="280"/>
    </location>
</feature>
<dbReference type="GO" id="GO:0005524">
    <property type="term" value="F:ATP binding"/>
    <property type="evidence" value="ECO:0007669"/>
    <property type="project" value="UniProtKB-KW"/>
</dbReference>
<protein>
    <submittedName>
        <fullName evidence="8">Kinase</fullName>
    </submittedName>
</protein>
<gene>
    <name evidence="8" type="ORF">PROFUN_04975</name>
</gene>
<dbReference type="STRING" id="1890364.A0A2P6NSP8"/>
<proteinExistence type="predicted"/>
<evidence type="ECO:0000256" key="2">
    <source>
        <dbReference type="ARBA" id="ARBA00022679"/>
    </source>
</evidence>
<evidence type="ECO:0000313" key="8">
    <source>
        <dbReference type="EMBL" id="PRP86993.1"/>
    </source>
</evidence>
<dbReference type="SMART" id="SM00220">
    <property type="entry name" value="S_TKc"/>
    <property type="match status" value="1"/>
</dbReference>
<evidence type="ECO:0000256" key="5">
    <source>
        <dbReference type="ARBA" id="ARBA00022840"/>
    </source>
</evidence>
<evidence type="ECO:0000256" key="6">
    <source>
        <dbReference type="SAM" id="MobiDB-lite"/>
    </source>
</evidence>
<dbReference type="Gene3D" id="1.10.510.10">
    <property type="entry name" value="Transferase(Phosphotransferase) domain 1"/>
    <property type="match status" value="1"/>
</dbReference>
<dbReference type="PROSITE" id="PS00108">
    <property type="entry name" value="PROTEIN_KINASE_ST"/>
    <property type="match status" value="1"/>
</dbReference>
<accession>A0A2P6NSP8</accession>
<dbReference type="InterPro" id="IPR008271">
    <property type="entry name" value="Ser/Thr_kinase_AS"/>
</dbReference>
<keyword evidence="5" id="KW-0067">ATP-binding</keyword>
<dbReference type="Pfam" id="PF00069">
    <property type="entry name" value="Pkinase"/>
    <property type="match status" value="1"/>
</dbReference>
<evidence type="ECO:0000256" key="3">
    <source>
        <dbReference type="ARBA" id="ARBA00022741"/>
    </source>
</evidence>
<keyword evidence="1" id="KW-0723">Serine/threonine-protein kinase</keyword>
<dbReference type="PANTHER" id="PTHR24345">
    <property type="entry name" value="SERINE/THREONINE-PROTEIN KINASE PLK"/>
    <property type="match status" value="1"/>
</dbReference>
<dbReference type="OrthoDB" id="63267at2759"/>
<evidence type="ECO:0000259" key="7">
    <source>
        <dbReference type="PROSITE" id="PS50011"/>
    </source>
</evidence>
<feature type="region of interest" description="Disordered" evidence="6">
    <location>
        <begin position="1"/>
        <end position="26"/>
    </location>
</feature>
<dbReference type="GO" id="GO:0005634">
    <property type="term" value="C:nucleus"/>
    <property type="evidence" value="ECO:0007669"/>
    <property type="project" value="TreeGrafter"/>
</dbReference>
<evidence type="ECO:0000313" key="9">
    <source>
        <dbReference type="Proteomes" id="UP000241769"/>
    </source>
</evidence>
<dbReference type="InParanoid" id="A0A2P6NSP8"/>
<evidence type="ECO:0000256" key="1">
    <source>
        <dbReference type="ARBA" id="ARBA00022527"/>
    </source>
</evidence>
<dbReference type="PIRSF" id="PIRSF000654">
    <property type="entry name" value="Integrin-linked_kinase"/>
    <property type="match status" value="1"/>
</dbReference>
<dbReference type="AlphaFoldDB" id="A0A2P6NSP8"/>
<dbReference type="EMBL" id="MDYQ01000024">
    <property type="protein sequence ID" value="PRP86993.1"/>
    <property type="molecule type" value="Genomic_DNA"/>
</dbReference>
<dbReference type="PANTHER" id="PTHR24345:SF91">
    <property type="entry name" value="SERINE_THREONINE-PROTEIN KINASE PLK4"/>
    <property type="match status" value="1"/>
</dbReference>
<dbReference type="InterPro" id="IPR000719">
    <property type="entry name" value="Prot_kinase_dom"/>
</dbReference>
<organism evidence="8 9">
    <name type="scientific">Planoprotostelium fungivorum</name>
    <dbReference type="NCBI Taxonomy" id="1890364"/>
    <lineage>
        <taxon>Eukaryota</taxon>
        <taxon>Amoebozoa</taxon>
        <taxon>Evosea</taxon>
        <taxon>Variosea</taxon>
        <taxon>Cavosteliida</taxon>
        <taxon>Cavosteliaceae</taxon>
        <taxon>Planoprotostelium</taxon>
    </lineage>
</organism>
<sequence length="300" mass="34070">MVNPLKNGSGEGKYRPQNQSQTRKEMVQTDAKLTIVEELEEGAFGKVFRANMGDKDVVLKSVSRAINHSQETVQKEYAFGMKLKHPNLIKMRSTFDTPDSHCLVMDLIEGVNFFQLVEDNGFRAIPETRVIKIFRGLAKGLEYSHSMGVAHMDIKLENIMLSSDDHVTLIDFGLAVEGTTCEQYRGSPDYASPERWMDQPYDTKPSDVWSLGVVLFVLLTGSMPFESSEYVAKMKESTKSFPWPRGVEISQDVKELCASMLEYNPADRPTMKEVLKHKWLSKPTLLQRLSPKLSRRTTRP</sequence>